<dbReference type="RefSeq" id="WP_077411319.1">
    <property type="nucleotide sequence ID" value="NZ_JBHRTS010000003.1"/>
</dbReference>
<keyword evidence="3" id="KW-0732">Signal</keyword>
<keyword evidence="2" id="KW-0186">Copper</keyword>
<dbReference type="InterPro" id="IPR003782">
    <property type="entry name" value="SCO1/SenC"/>
</dbReference>
<keyword evidence="6" id="KW-1185">Reference proteome</keyword>
<evidence type="ECO:0000256" key="1">
    <source>
        <dbReference type="ARBA" id="ARBA00010996"/>
    </source>
</evidence>
<accession>A0ABV7JEP0</accession>
<name>A0ABV7JEP0_9GAMM</name>
<dbReference type="Pfam" id="PF02630">
    <property type="entry name" value="SCO1-SenC"/>
    <property type="match status" value="1"/>
</dbReference>
<comment type="caution">
    <text evidence="5">The sequence shown here is derived from an EMBL/GenBank/DDBJ whole genome shotgun (WGS) entry which is preliminary data.</text>
</comment>
<proteinExistence type="inferred from homology"/>
<dbReference type="InterPro" id="IPR036249">
    <property type="entry name" value="Thioredoxin-like_sf"/>
</dbReference>
<dbReference type="Gene3D" id="3.40.30.10">
    <property type="entry name" value="Glutaredoxin"/>
    <property type="match status" value="1"/>
</dbReference>
<sequence length="204" mass="22512">MRNLSVLKSIASMLFIFALAGCGKQDTSSTDFQALKLFPQGKPFSGFQLTSHLSESWQAEQFKGEYSVVFFGFANCPDICPTTLLDLQIVEQKIKATGTQPPRIIFVSVDPDRDTPALLKDYIEYFNPDFYALTGDEANILSIASQLGVAYRVEDHEIGDQVYDVDHASALFVINPQGERIGLFTAPHQADAIAADLIQLINQS</sequence>
<feature type="signal peptide" evidence="3">
    <location>
        <begin position="1"/>
        <end position="20"/>
    </location>
</feature>
<evidence type="ECO:0000256" key="3">
    <source>
        <dbReference type="SAM" id="SignalP"/>
    </source>
</evidence>
<feature type="chain" id="PRO_5045809209" evidence="3">
    <location>
        <begin position="21"/>
        <end position="204"/>
    </location>
</feature>
<dbReference type="PROSITE" id="PS51257">
    <property type="entry name" value="PROKAR_LIPOPROTEIN"/>
    <property type="match status" value="1"/>
</dbReference>
<evidence type="ECO:0000256" key="2">
    <source>
        <dbReference type="ARBA" id="ARBA00023008"/>
    </source>
</evidence>
<organism evidence="5 6">
    <name type="scientific">Marinicella sediminis</name>
    <dbReference type="NCBI Taxonomy" id="1792834"/>
    <lineage>
        <taxon>Bacteria</taxon>
        <taxon>Pseudomonadati</taxon>
        <taxon>Pseudomonadota</taxon>
        <taxon>Gammaproteobacteria</taxon>
        <taxon>Lysobacterales</taxon>
        <taxon>Marinicellaceae</taxon>
        <taxon>Marinicella</taxon>
    </lineage>
</organism>
<dbReference type="Proteomes" id="UP001595533">
    <property type="component" value="Unassembled WGS sequence"/>
</dbReference>
<evidence type="ECO:0000259" key="4">
    <source>
        <dbReference type="PROSITE" id="PS51352"/>
    </source>
</evidence>
<dbReference type="PANTHER" id="PTHR12151:SF25">
    <property type="entry name" value="LINALOOL DEHYDRATASE_ISOMERASE DOMAIN-CONTAINING PROTEIN"/>
    <property type="match status" value="1"/>
</dbReference>
<reference evidence="6" key="1">
    <citation type="journal article" date="2019" name="Int. J. Syst. Evol. Microbiol.">
        <title>The Global Catalogue of Microorganisms (GCM) 10K type strain sequencing project: providing services to taxonomists for standard genome sequencing and annotation.</title>
        <authorList>
            <consortium name="The Broad Institute Genomics Platform"/>
            <consortium name="The Broad Institute Genome Sequencing Center for Infectious Disease"/>
            <person name="Wu L."/>
            <person name="Ma J."/>
        </authorList>
    </citation>
    <scope>NUCLEOTIDE SEQUENCE [LARGE SCALE GENOMIC DNA]</scope>
    <source>
        <strain evidence="6">KCTC 42953</strain>
    </source>
</reference>
<gene>
    <name evidence="5" type="ORF">ACFODZ_06515</name>
</gene>
<comment type="similarity">
    <text evidence="1">Belongs to the SCO1/2 family.</text>
</comment>
<feature type="domain" description="Thioredoxin" evidence="4">
    <location>
        <begin position="38"/>
        <end position="204"/>
    </location>
</feature>
<dbReference type="CDD" id="cd02968">
    <property type="entry name" value="SCO"/>
    <property type="match status" value="1"/>
</dbReference>
<evidence type="ECO:0000313" key="5">
    <source>
        <dbReference type="EMBL" id="MFC3193887.1"/>
    </source>
</evidence>
<protein>
    <submittedName>
        <fullName evidence="5">SCO family protein</fullName>
    </submittedName>
</protein>
<dbReference type="EMBL" id="JBHRTS010000003">
    <property type="protein sequence ID" value="MFC3193887.1"/>
    <property type="molecule type" value="Genomic_DNA"/>
</dbReference>
<dbReference type="InterPro" id="IPR013766">
    <property type="entry name" value="Thioredoxin_domain"/>
</dbReference>
<evidence type="ECO:0000313" key="6">
    <source>
        <dbReference type="Proteomes" id="UP001595533"/>
    </source>
</evidence>
<dbReference type="PANTHER" id="PTHR12151">
    <property type="entry name" value="ELECTRON TRANSPORT PROTIN SCO1/SENC FAMILY MEMBER"/>
    <property type="match status" value="1"/>
</dbReference>
<dbReference type="PROSITE" id="PS51352">
    <property type="entry name" value="THIOREDOXIN_2"/>
    <property type="match status" value="1"/>
</dbReference>
<dbReference type="SUPFAM" id="SSF52833">
    <property type="entry name" value="Thioredoxin-like"/>
    <property type="match status" value="1"/>
</dbReference>